<reference evidence="2" key="1">
    <citation type="submission" date="2012-06" db="EMBL/GenBank/DDBJ databases">
        <title>Complete sequence of Desulfitobacterium dehalogenans ATCC 51507.</title>
        <authorList>
            <person name="Lucas S."/>
            <person name="Han J."/>
            <person name="Lapidus A."/>
            <person name="Cheng J.-F."/>
            <person name="Goodwin L."/>
            <person name="Pitluck S."/>
            <person name="Peters L."/>
            <person name="Ovchinnikova G."/>
            <person name="Teshima H."/>
            <person name="Detter J.C."/>
            <person name="Han C."/>
            <person name="Tapia R."/>
            <person name="Land M."/>
            <person name="Hauser L."/>
            <person name="Kyrpides N."/>
            <person name="Ivanova N."/>
            <person name="Pagani I."/>
            <person name="Kruse T."/>
            <person name="de Vos W.M."/>
            <person name="Smidt H."/>
            <person name="Woyke T."/>
        </authorList>
    </citation>
    <scope>NUCLEOTIDE SEQUENCE [LARGE SCALE GENOMIC DNA]</scope>
    <source>
        <strain evidence="2">ATCC 51507 / DSM 9161 / JW/IU-DC1</strain>
    </source>
</reference>
<dbReference type="STRING" id="756499.Desde_3166"/>
<gene>
    <name evidence="1" type="ordered locus">Desde_3166</name>
</gene>
<dbReference type="HOGENOM" id="CLU_558645_0_0_9"/>
<evidence type="ECO:0000313" key="1">
    <source>
        <dbReference type="EMBL" id="AFM01457.1"/>
    </source>
</evidence>
<keyword evidence="2" id="KW-1185">Reference proteome</keyword>
<dbReference type="SUPFAM" id="SSF63829">
    <property type="entry name" value="Calcium-dependent phosphotriesterase"/>
    <property type="match status" value="1"/>
</dbReference>
<name>I4ABX2_DESDJ</name>
<proteinExistence type="predicted"/>
<dbReference type="KEGG" id="ddh:Desde_3166"/>
<protein>
    <submittedName>
        <fullName evidence="1">Uncharacterized protein</fullName>
    </submittedName>
</protein>
<organism evidence="1 2">
    <name type="scientific">Desulfitobacterium dehalogenans (strain ATCC 51507 / DSM 9161 / JW/IU-DC1)</name>
    <dbReference type="NCBI Taxonomy" id="756499"/>
    <lineage>
        <taxon>Bacteria</taxon>
        <taxon>Bacillati</taxon>
        <taxon>Bacillota</taxon>
        <taxon>Clostridia</taxon>
        <taxon>Eubacteriales</taxon>
        <taxon>Desulfitobacteriaceae</taxon>
        <taxon>Desulfitobacterium</taxon>
    </lineage>
</organism>
<evidence type="ECO:0000313" key="2">
    <source>
        <dbReference type="Proteomes" id="UP000006053"/>
    </source>
</evidence>
<sequence length="488" mass="53431">MLNFQVSSISGNYSTSKGTITVTAAPVVPVQSILEGVTIFGKTGTMPNMATRNPNGVGVGRSQAKEFWTGGGSTIFVKPQMGFYDGNDTWAYVSVPNLSPSNIKKGVDILGVKGEMSAGYEIGDRVLLSNLGMTPETKTLNTNFYSNNGSPFWANFINGVGIASHNFGNGNNALFSSTGRTKGLSYMSNPRIYYPITYGSYYYAIVVSANSSTWPDKWFHSIYKVNADLSEVRLDLDFPTTGSFNPSFLIAGEDGYLYVGYNGGSTIKKIDPNAFSVVATINLSLAPGNNAKYNAYVDASGNIYLSEILIPHYTDSSSQPRTNIYKYNQGGNLISSYIGSTTVRVPHYTWTNYGNNIAMSGKAGYLYIVNSNFDLVKINGSTMQPVWTYPLINFWSSGSSYTDITYGANLSVAPDGFITVNYYSYTSMRVFVLTPDKEVYYQTALTSATTNVIYDGLNSLFWLEYPQDGWGNYDKIFKTQRISTTITG</sequence>
<reference evidence="1 2" key="2">
    <citation type="journal article" date="2015" name="J. Bacteriol.">
        <title>Genomic, proteomic, and biochemical analysis of the organohalide respiratory pathway in Desulfitobacterium dehalogenans.</title>
        <authorList>
            <person name="Kruse T."/>
            <person name="van de Pas B.A."/>
            <person name="Atteia A."/>
            <person name="Krab K."/>
            <person name="Hagen W.R."/>
            <person name="Goodwin L."/>
            <person name="Chain P."/>
            <person name="Boeren S."/>
            <person name="Maphosa F."/>
            <person name="Schraa G."/>
            <person name="de Vos W.M."/>
            <person name="van der Oost J."/>
            <person name="Smidt H."/>
            <person name="Stams A.J."/>
        </authorList>
    </citation>
    <scope>NUCLEOTIDE SEQUENCE [LARGE SCALE GENOMIC DNA]</scope>
    <source>
        <strain evidence="2">ATCC 51507 / DSM 9161 / JW/IU-DC1</strain>
    </source>
</reference>
<dbReference type="Proteomes" id="UP000006053">
    <property type="component" value="Chromosome"/>
</dbReference>
<accession>I4ABX2</accession>
<dbReference type="EMBL" id="CP003348">
    <property type="protein sequence ID" value="AFM01457.1"/>
    <property type="molecule type" value="Genomic_DNA"/>
</dbReference>
<dbReference type="AlphaFoldDB" id="I4ABX2"/>